<keyword evidence="5" id="KW-1185">Reference proteome</keyword>
<dbReference type="PANTHER" id="PTHR32305">
    <property type="match status" value="1"/>
</dbReference>
<gene>
    <name evidence="4" type="ORF">HT134_24640</name>
</gene>
<dbReference type="NCBIfam" id="TIGR01643">
    <property type="entry name" value="YD_repeat_2x"/>
    <property type="match status" value="7"/>
</dbReference>
<dbReference type="RefSeq" id="WP_175602830.1">
    <property type="nucleotide sequence ID" value="NZ_JABWGO010000006.1"/>
</dbReference>
<dbReference type="EMBL" id="JABWGO010000006">
    <property type="protein sequence ID" value="NUW43297.1"/>
    <property type="molecule type" value="Genomic_DNA"/>
</dbReference>
<evidence type="ECO:0000256" key="1">
    <source>
        <dbReference type="ARBA" id="ARBA00022737"/>
    </source>
</evidence>
<dbReference type="Proteomes" id="UP000546126">
    <property type="component" value="Unassembled WGS sequence"/>
</dbReference>
<dbReference type="InterPro" id="IPR013320">
    <property type="entry name" value="ConA-like_dom_sf"/>
</dbReference>
<organism evidence="4 5">
    <name type="scientific">Nonomuraea rhodomycinica</name>
    <dbReference type="NCBI Taxonomy" id="1712872"/>
    <lineage>
        <taxon>Bacteria</taxon>
        <taxon>Bacillati</taxon>
        <taxon>Actinomycetota</taxon>
        <taxon>Actinomycetes</taxon>
        <taxon>Streptosporangiales</taxon>
        <taxon>Streptosporangiaceae</taxon>
        <taxon>Nonomuraea</taxon>
    </lineage>
</organism>
<dbReference type="Gene3D" id="2.180.10.10">
    <property type="entry name" value="RHS repeat-associated core"/>
    <property type="match status" value="5"/>
</dbReference>
<sequence length="3028" mass="324392">MEVEHDPSVPGQGSGLIWSDYSSTTYISGTRLTSGLVSSGSLRDGWLIRWRVRGLTASNAVKGPWSEWLSGRVDISKPSVSASTALGTLSSGVWVFSSDRPWFSAVVSDPERRAVGLAVEVEHDPSVPGQGSGLIWSDYSSTTYISGTRLTSGLVSSGSLRDGWLIRWRVRGLTASNAVKGPWSEWQAGKVDVSKPAVSSPTALGTLSSGLWTFSSDRPWFSAVVSDPEGRGVGLAVEVEHDPSVPGQGSGLIWSDYSSTTYTSGTRLTSGLVSSGSLRDGWLIRWRVRGLTANNAVKGPWSEWQIGKVEANKPAGTGLGAVPATQAAGLWTVSSLAPWLYTKVIDPAGAASYLAAEIEHDPSLPSQGTGLIWAGRGTTSYASGSNAWVQVPAEKLNDGWRIRWRVRGVTISGTEGAWSEWQSAMVDLKKPTVDGLGVTPGTEGPGQWMLSSVTPWVFAKVTDPENRVSSLSVEFEHDPSVTDQGSGLIYAGTGTKPAASGSNAWVQVPAAKLSDGWLVRWRVQGITSSGIKGPWSEWQSAKVALNKPSVEGPGLSPGIRGAASWTATTLTPSLYAKATDPENRASFLSIEMEHDPAVPDQGTGQIYAGTATTSYTSGTNAWMEVPSGKLSDGWLVRWRVRATTTSGAHSPWTDWISARVSALPFETFSPANNTQVGTLTPTLSAHARPLNEAEVKYWFQVCAGTQPNWTWCESSTWDKSGTWTVPERKLKWGETYWWYAKAATVNNTVTSSWRTFIPTPEQGTLNSLLGSGTDDRDFNHVSGNYTNTETDASVAVAGPPLSVTRTYNSLDPRTDGVFGAGWSTRWDMRVDRETETTNLLVTYPSGEQLRFAAKGDGTYASPAGTFATLASLPEGGWRLMDKSATSYWFDGSGRLTKISDRRNRTQDLTYGSDGKLAKATGTGGRSLSFTWTGSHVTSVSTDPVNGSPLTWTYSYDGDKLSKVCAPNTGQACTTYTYADASRYRSIVLDAGPSGYWRLNETATAIGTKTANSAGWNISADQAELTGTAADLTAAVSGPLSGTPDTAMRFKGTTNSTYVELPPATISGQGGNLAVEAWFKTTGSGTVIGYQNFTGTFSGGPSAFTPVVYVGTDGKLRGQFYTGTPAPITSATPVNDGIWHHVVLSGAEDTQALFLDGQSVGTLAGKITHVDQWATRIGSGYGSSAWPATTSTMAVFPFAGDIDEVAVYGKPLGAKVVQAHYAARLPQPQMTKTVAPSGRVEAENAYAADGGRLNTHTDANGGIWKLASPAYVKETTALTVSMTTVTDPDGGTLTYTDDALRGYRSVSQTDQLGKVTRYTYDTGGFPAKVIDPNGNVVETAFNSRGNMLSKRMCRTADNCSSEYYSYFLNVDDPFDPRNDLKTVYRDGRSASATDETYMASWTLSPYGEETKQTTPVTPDFPEGRSTAKIYTGGTEPAVGGGLTPAGLLKSVKDYKGNETIYAYTAAGDLATETSPTGLVKKYEHDALGRVVKQTEISQAFPSGVTTTIAYDALGKVTSRTGSGVKNEVTGATHTLRWSGTYDPDGLPLTETQEDLTGGDITRTVTYTYDAYGRTETVTDPEGGVQRYAYDHMGQKTDFTDERGTTYHYGYTSRGELVTSTLKGWTGSPITPDPTADVVLTSIAYDPAGRLASQTDAMGRTTAFTYYNDNLPAEKIAKGARLNGSTTPRDVVLESLTYDAAGHLTRRTSDNGALRVDMSHDAAGRVISQAVDPERLNRVTTAAYDANDNLVKIKQSAGGTDRVEITEYAYDAGDRPVRQTVHNDGQDLVSTLTVDDRGLVTAMTDPRGNVPNADPSAYTTTIHYNAAGLATQIQLPAVTVEHAGAVPANQRPTTRLGYNTYGEQTHQVDAEGRTLTMVLDRIGRMVEQILPVYTPPGGQSITPKSTATYDAAGDLISFSNTRGQITKAVYDALGRKVQVTTPKAGVWNYGYDLLGETLWQTDPIGARSESTYDDLGRQITLTTIERKPSQAAYVTSMEYDDADRVTKTIRPTGDASTRTYDATGALTSQTDALGNTTTFAYDLAGRPVKTTNPLGNASTATYDRAGRKTQTEELDAQGTVLRTLKYGYDFAGNPTSKTSAEGHTTTQAFDAGNRLIERKEPVSATETITTSFGYDAAGAQTRSTDGRGNATFITYNSLGLTESVLEPSTVAHPSLADRTWTTLYDAAGNPVTSLIPGGVRVDRVFDELSRLVKESGTGAEAATEDKTFGYDPVGRLIAANDLTFTLNDRGLLLKSAGPGGDLNVYAYDANNRLIQRVDAAGASTFAWDDADRLTQAVDPVSATTIDYGYDKANRLTSMAYGASGTRRSYTYDAMNRLTKDQLTTSAGGAIASLEYGYDRDGNMTAKTTTGTAGAGANTYTYDWSNRLTSWTSPDGTKTEYGWDAAGNRIRAGAKTYTYDERNRLTSGDGRTYTYSARGTLKEEDGGAVRMTKFDAFDRMVRDGAVTYDYDALDRVESRASGDKATRMTYDGLSNNLVAVTDAGGARTASFGRDALGRTLGISDGAGAQLAFSDQHGDLIGTFTTDGATLADSVAYDPFGEVTTRTGNAHTLGYQGGYTDPDSGKINMAARWYQPTTGSFVSRDTLAQAADPSVQLNRYTYANANPLTNTDPDGHASCKKKCQTAKQKEYNACVKNGFKGKGCADDKKIYIAQKGFKKDCVTGYHSFEEESACKQGAQTYTQCRLSGKSAKSCETRGVNTACRNFGGGDRCDLANPVYDACRANKGTKRSVCVEGNQQYMLCDELYPVQRGQNNVCSGAAKVYEGCRSASPQPTTSRCAAVRELYAQCAYDGYSAQGRHGYDQSAGTCGKVAGDASKCVQRGAPGGVCFSVGIIHLNCLMEPKAKAAGCNNLADFFYHCVAHPKANGCGDKPEHICEDFKDRVQGDISKGKRCSDVYSPAQAWLKRKGKLMEDPDADYSAPCAAIPVIAEFVKPIQGAAAIAETACTYLGSIMNLTNQKEAESLNQQWKETVKNNPGQWIAVRFPNTPPYTRVEVAWDFESKVYGHQGRWG</sequence>
<reference evidence="4 5" key="1">
    <citation type="submission" date="2020-06" db="EMBL/GenBank/DDBJ databases">
        <authorList>
            <person name="Chanama M."/>
        </authorList>
    </citation>
    <scope>NUCLEOTIDE SEQUENCE [LARGE SCALE GENOMIC DNA]</scope>
    <source>
        <strain evidence="4 5">TBRC6557</strain>
    </source>
</reference>
<keyword evidence="1" id="KW-0677">Repeat</keyword>
<dbReference type="InterPro" id="IPR031325">
    <property type="entry name" value="RHS_repeat"/>
</dbReference>
<protein>
    <recommendedName>
        <fullName evidence="6">RHS repeat-associated core domain-containing protein</fullName>
    </recommendedName>
</protein>
<name>A0A7Y6IRX3_9ACTN</name>
<evidence type="ECO:0008006" key="6">
    <source>
        <dbReference type="Google" id="ProtNLM"/>
    </source>
</evidence>
<accession>A0A7Y6IRX3</accession>
<dbReference type="SUPFAM" id="SSF49899">
    <property type="entry name" value="Concanavalin A-like lectins/glucanases"/>
    <property type="match status" value="1"/>
</dbReference>
<dbReference type="Gene3D" id="2.60.120.200">
    <property type="match status" value="1"/>
</dbReference>
<dbReference type="InterPro" id="IPR050708">
    <property type="entry name" value="T6SS_VgrG/RHS"/>
</dbReference>
<dbReference type="Pfam" id="PF20148">
    <property type="entry name" value="DUF6531"/>
    <property type="match status" value="1"/>
</dbReference>
<dbReference type="InterPro" id="IPR022385">
    <property type="entry name" value="Rhs_assc_core"/>
</dbReference>
<dbReference type="PANTHER" id="PTHR32305:SF15">
    <property type="entry name" value="PROTEIN RHSA-RELATED"/>
    <property type="match status" value="1"/>
</dbReference>
<evidence type="ECO:0000259" key="3">
    <source>
        <dbReference type="Pfam" id="PF25023"/>
    </source>
</evidence>
<dbReference type="Pfam" id="PF25023">
    <property type="entry name" value="TEN_YD-shell"/>
    <property type="match status" value="1"/>
</dbReference>
<dbReference type="Pfam" id="PF13385">
    <property type="entry name" value="Laminin_G_3"/>
    <property type="match status" value="1"/>
</dbReference>
<dbReference type="InterPro" id="IPR045351">
    <property type="entry name" value="DUF6531"/>
</dbReference>
<proteinExistence type="predicted"/>
<evidence type="ECO:0000313" key="5">
    <source>
        <dbReference type="Proteomes" id="UP000546126"/>
    </source>
</evidence>
<dbReference type="NCBIfam" id="TIGR03696">
    <property type="entry name" value="Rhs_assc_core"/>
    <property type="match status" value="1"/>
</dbReference>
<dbReference type="InterPro" id="IPR006530">
    <property type="entry name" value="YD"/>
</dbReference>
<feature type="domain" description="Teneurin-like YD-shell" evidence="3">
    <location>
        <begin position="2303"/>
        <end position="2623"/>
    </location>
</feature>
<evidence type="ECO:0000313" key="4">
    <source>
        <dbReference type="EMBL" id="NUW43297.1"/>
    </source>
</evidence>
<dbReference type="Pfam" id="PF05593">
    <property type="entry name" value="RHS_repeat"/>
    <property type="match status" value="4"/>
</dbReference>
<dbReference type="InterPro" id="IPR056823">
    <property type="entry name" value="TEN-like_YD-shell"/>
</dbReference>
<evidence type="ECO:0000259" key="2">
    <source>
        <dbReference type="Pfam" id="PF20148"/>
    </source>
</evidence>
<feature type="domain" description="DUF6531" evidence="2">
    <location>
        <begin position="779"/>
        <end position="851"/>
    </location>
</feature>
<comment type="caution">
    <text evidence="4">The sequence shown here is derived from an EMBL/GenBank/DDBJ whole genome shotgun (WGS) entry which is preliminary data.</text>
</comment>